<proteinExistence type="predicted"/>
<dbReference type="EMBL" id="CP122283">
    <property type="protein sequence ID" value="WGF37746.1"/>
    <property type="molecule type" value="Genomic_DNA"/>
</dbReference>
<organism evidence="1 2">
    <name type="scientific">Lysinibacillus capsici</name>
    <dbReference type="NCBI Taxonomy" id="2115968"/>
    <lineage>
        <taxon>Bacteria</taxon>
        <taxon>Bacillati</taxon>
        <taxon>Bacillota</taxon>
        <taxon>Bacilli</taxon>
        <taxon>Bacillales</taxon>
        <taxon>Bacillaceae</taxon>
        <taxon>Lysinibacillus</taxon>
    </lineage>
</organism>
<name>A0ABY8KJ75_9BACI</name>
<gene>
    <name evidence="1" type="ORF">QBO96_18825</name>
</gene>
<keyword evidence="2" id="KW-1185">Reference proteome</keyword>
<evidence type="ECO:0008006" key="3">
    <source>
        <dbReference type="Google" id="ProtNLM"/>
    </source>
</evidence>
<accession>A0ABY8KJ75</accession>
<reference evidence="1 2" key="1">
    <citation type="submission" date="2023-04" db="EMBL/GenBank/DDBJ databases">
        <title>Genomic of Lysinibacillus capsici TSBLM.</title>
        <authorList>
            <person name="Hu X.S."/>
            <person name="Yu C.H."/>
        </authorList>
    </citation>
    <scope>NUCLEOTIDE SEQUENCE [LARGE SCALE GENOMIC DNA]</scope>
    <source>
        <strain evidence="1 2">TSBLM</strain>
    </source>
</reference>
<evidence type="ECO:0000313" key="1">
    <source>
        <dbReference type="EMBL" id="WGF37746.1"/>
    </source>
</evidence>
<dbReference type="Gene3D" id="1.10.30.50">
    <property type="match status" value="1"/>
</dbReference>
<protein>
    <recommendedName>
        <fullName evidence="3">HNH endonuclease</fullName>
    </recommendedName>
</protein>
<dbReference type="Proteomes" id="UP001244564">
    <property type="component" value="Chromosome"/>
</dbReference>
<evidence type="ECO:0000313" key="2">
    <source>
        <dbReference type="Proteomes" id="UP001244564"/>
    </source>
</evidence>
<dbReference type="RefSeq" id="WP_279494004.1">
    <property type="nucleotide sequence ID" value="NZ_CP122283.1"/>
</dbReference>
<sequence length="307" mass="36258">MYLLKKPSYKIDDFYDELLINRHNNEKNDFLITKLNTLKQTLINAEEQYFNNGENNKLHEITQESEINLPSRIDQVKNNKVTFKDIEKVYSNYFVEKPGSTKIGRVIYDSILANAEYNLCPYCSHREVNTLDHYLPKSQFITFAITPINLLPCCTDCNKEKLDTFSLKKESMLVHPYFENVDDFNWLHCVVKENVWPITFQYSISNNIQNKELESRIQYQFILLGLGKLYGDNAGREFNRRVKSLVKEYNSKKSEEVSRFLEDNIESYKVAGRNSWQTKMFEALKESKWFITEALSNLESFYLSSRK</sequence>